<dbReference type="eggNOG" id="COG1329">
    <property type="taxonomic scope" value="Bacteria"/>
</dbReference>
<evidence type="ECO:0000313" key="3">
    <source>
        <dbReference type="Proteomes" id="UP000007030"/>
    </source>
</evidence>
<dbReference type="STRING" id="869210.Marky_2032"/>
<dbReference type="RefSeq" id="WP_013704805.1">
    <property type="nucleotide sequence ID" value="NC_015387.1"/>
</dbReference>
<accession>F2NN21</accession>
<reference evidence="2 3" key="1">
    <citation type="journal article" date="2012" name="Stand. Genomic Sci.">
        <title>Complete genome sequence of the aerobic, heterotroph Marinithermus hydrothermalis type strain (T1(T)) from a deep-sea hydrothermal vent chimney.</title>
        <authorList>
            <person name="Copeland A."/>
            <person name="Gu W."/>
            <person name="Yasawong M."/>
            <person name="Lapidus A."/>
            <person name="Lucas S."/>
            <person name="Deshpande S."/>
            <person name="Pagani I."/>
            <person name="Tapia R."/>
            <person name="Cheng J.F."/>
            <person name="Goodwin L.A."/>
            <person name="Pitluck S."/>
            <person name="Liolios K."/>
            <person name="Ivanova N."/>
            <person name="Mavromatis K."/>
            <person name="Mikhailova N."/>
            <person name="Pati A."/>
            <person name="Chen A."/>
            <person name="Palaniappan K."/>
            <person name="Land M."/>
            <person name="Pan C."/>
            <person name="Brambilla E.M."/>
            <person name="Rohde M."/>
            <person name="Tindall B.J."/>
            <person name="Sikorski J."/>
            <person name="Goker M."/>
            <person name="Detter J.C."/>
            <person name="Bristow J."/>
            <person name="Eisen J.A."/>
            <person name="Markowitz V."/>
            <person name="Hugenholtz P."/>
            <person name="Kyrpides N.C."/>
            <person name="Klenk H.P."/>
            <person name="Woyke T."/>
        </authorList>
    </citation>
    <scope>NUCLEOTIDE SEQUENCE [LARGE SCALE GENOMIC DNA]</scope>
    <source>
        <strain evidence="3">DSM 14884 / JCM 11576 / T1</strain>
    </source>
</reference>
<proteinExistence type="predicted"/>
<dbReference type="KEGG" id="mhd:Marky_2032"/>
<evidence type="ECO:0000313" key="2">
    <source>
        <dbReference type="EMBL" id="AEB12760.1"/>
    </source>
</evidence>
<dbReference type="Gene3D" id="2.40.10.170">
    <property type="match status" value="1"/>
</dbReference>
<dbReference type="PANTHER" id="PTHR38447:SF1">
    <property type="entry name" value="RNA POLYMERASE-BINDING TRANSCRIPTION FACTOR CARD"/>
    <property type="match status" value="1"/>
</dbReference>
<organism evidence="2 3">
    <name type="scientific">Marinithermus hydrothermalis (strain DSM 14884 / JCM 11576 / T1)</name>
    <dbReference type="NCBI Taxonomy" id="869210"/>
    <lineage>
        <taxon>Bacteria</taxon>
        <taxon>Thermotogati</taxon>
        <taxon>Deinococcota</taxon>
        <taxon>Deinococci</taxon>
        <taxon>Thermales</taxon>
        <taxon>Thermaceae</taxon>
        <taxon>Marinithermus</taxon>
    </lineage>
</organism>
<dbReference type="OrthoDB" id="9786074at2"/>
<dbReference type="EMBL" id="CP002630">
    <property type="protein sequence ID" value="AEB12760.1"/>
    <property type="molecule type" value="Genomic_DNA"/>
</dbReference>
<dbReference type="Gene3D" id="1.20.58.1290">
    <property type="entry name" value="CarD-like, C-terminal domain"/>
    <property type="match status" value="1"/>
</dbReference>
<protein>
    <submittedName>
        <fullName evidence="2">Transcriptional regulator, CarD family</fullName>
    </submittedName>
</protein>
<gene>
    <name evidence="2" type="ordered locus">Marky_2032</name>
</gene>
<dbReference type="SMART" id="SM01058">
    <property type="entry name" value="CarD_TRCF"/>
    <property type="match status" value="1"/>
</dbReference>
<dbReference type="PANTHER" id="PTHR38447">
    <property type="entry name" value="TRANSCRIPTION FACTOR YDEB-RELATED"/>
    <property type="match status" value="1"/>
</dbReference>
<dbReference type="Pfam" id="PF02559">
    <property type="entry name" value="CarD_TRCF_RID"/>
    <property type="match status" value="1"/>
</dbReference>
<dbReference type="HOGENOM" id="CLU_048259_1_1_0"/>
<dbReference type="SUPFAM" id="SSF141259">
    <property type="entry name" value="CarD-like"/>
    <property type="match status" value="1"/>
</dbReference>
<dbReference type="GO" id="GO:0009303">
    <property type="term" value="P:rRNA transcription"/>
    <property type="evidence" value="ECO:0007669"/>
    <property type="project" value="TreeGrafter"/>
</dbReference>
<dbReference type="AlphaFoldDB" id="F2NN21"/>
<dbReference type="InterPro" id="IPR052531">
    <property type="entry name" value="CarD-like_regulator"/>
</dbReference>
<dbReference type="InterPro" id="IPR036101">
    <property type="entry name" value="CarD-like/TRCF_RID_sf"/>
</dbReference>
<name>F2NN21_MARHT</name>
<dbReference type="Proteomes" id="UP000007030">
    <property type="component" value="Chromosome"/>
</dbReference>
<sequence length="164" mass="18390">MKQYRPGDKVVLPPYGVGVVAGIAKRTVAGVGRSYYQVEFPGTRSKAFVPVESPGQVGLRPALSREEVGEILERLKNGRVSLPKQWAARHRRVTEILAEGDPYRIAVLAGQLRRWEVERGLPDLDRQAFRRAVNLLAEEVSQALEITVEEARQLFEDAWGEDLN</sequence>
<dbReference type="InterPro" id="IPR042215">
    <property type="entry name" value="CarD-like_C"/>
</dbReference>
<keyword evidence="3" id="KW-1185">Reference proteome</keyword>
<evidence type="ECO:0000259" key="1">
    <source>
        <dbReference type="SMART" id="SM01058"/>
    </source>
</evidence>
<feature type="domain" description="CarD-like/TRCF RNAP-interacting" evidence="1">
    <location>
        <begin position="3"/>
        <end position="113"/>
    </location>
</feature>
<dbReference type="InterPro" id="IPR003711">
    <property type="entry name" value="CarD-like/TRCF_RID"/>
</dbReference>
<dbReference type="InterPro" id="IPR048792">
    <property type="entry name" value="CarD_C"/>
</dbReference>
<dbReference type="Pfam" id="PF21095">
    <property type="entry name" value="CarD_C"/>
    <property type="match status" value="1"/>
</dbReference>